<reference evidence="2" key="2">
    <citation type="journal article" date="2023" name="Plants (Basel)">
        <title>Annotation of the Turnera subulata (Passifloraceae) Draft Genome Reveals the S-Locus Evolved after the Divergence of Turneroideae from Passifloroideae in a Stepwise Manner.</title>
        <authorList>
            <person name="Henning P.M."/>
            <person name="Roalson E.H."/>
            <person name="Mir W."/>
            <person name="McCubbin A.G."/>
            <person name="Shore J.S."/>
        </authorList>
    </citation>
    <scope>NUCLEOTIDE SEQUENCE</scope>
    <source>
        <strain evidence="2">F60SS</strain>
    </source>
</reference>
<protein>
    <submittedName>
        <fullName evidence="2">Uncharacterized protein</fullName>
    </submittedName>
</protein>
<dbReference type="AlphaFoldDB" id="A0A9Q0FZ35"/>
<name>A0A9Q0FZ35_9ROSI</name>
<organism evidence="2 3">
    <name type="scientific">Turnera subulata</name>
    <dbReference type="NCBI Taxonomy" id="218843"/>
    <lineage>
        <taxon>Eukaryota</taxon>
        <taxon>Viridiplantae</taxon>
        <taxon>Streptophyta</taxon>
        <taxon>Embryophyta</taxon>
        <taxon>Tracheophyta</taxon>
        <taxon>Spermatophyta</taxon>
        <taxon>Magnoliopsida</taxon>
        <taxon>eudicotyledons</taxon>
        <taxon>Gunneridae</taxon>
        <taxon>Pentapetalae</taxon>
        <taxon>rosids</taxon>
        <taxon>fabids</taxon>
        <taxon>Malpighiales</taxon>
        <taxon>Passifloraceae</taxon>
        <taxon>Turnera</taxon>
    </lineage>
</organism>
<accession>A0A9Q0FZ35</accession>
<evidence type="ECO:0000313" key="2">
    <source>
        <dbReference type="EMBL" id="KAJ4840222.1"/>
    </source>
</evidence>
<feature type="compositionally biased region" description="Polar residues" evidence="1">
    <location>
        <begin position="161"/>
        <end position="171"/>
    </location>
</feature>
<dbReference type="OrthoDB" id="1917248at2759"/>
<feature type="compositionally biased region" description="Basic and acidic residues" evidence="1">
    <location>
        <begin position="111"/>
        <end position="120"/>
    </location>
</feature>
<reference evidence="2" key="1">
    <citation type="submission" date="2022-02" db="EMBL/GenBank/DDBJ databases">
        <authorList>
            <person name="Henning P.M."/>
            <person name="McCubbin A.G."/>
            <person name="Shore J.S."/>
        </authorList>
    </citation>
    <scope>NUCLEOTIDE SEQUENCE</scope>
    <source>
        <strain evidence="2">F60SS</strain>
        <tissue evidence="2">Leaves</tissue>
    </source>
</reference>
<evidence type="ECO:0000313" key="3">
    <source>
        <dbReference type="Proteomes" id="UP001141552"/>
    </source>
</evidence>
<sequence>MLALNHPQYSQVDKNEENIGPIMSVQEMKIRDELEMDIENDLEQEIKDGICHLALRLHRLYLHQKERKARKVAQLLSAGAKNHQADKKHNKTLSQVNIAIRLLEGGTKIEIKETKKEVPEKGSSSSSRPQTPRSSSNLQGMHGSKKFDWERSLRSSSSSSGGQVSPISKRQLNLDDARRNPPSAAGMRKSNINNGVHNNVIELGWKC</sequence>
<evidence type="ECO:0000256" key="1">
    <source>
        <dbReference type="SAM" id="MobiDB-lite"/>
    </source>
</evidence>
<comment type="caution">
    <text evidence="2">The sequence shown here is derived from an EMBL/GenBank/DDBJ whole genome shotgun (WGS) entry which is preliminary data.</text>
</comment>
<dbReference type="Proteomes" id="UP001141552">
    <property type="component" value="Unassembled WGS sequence"/>
</dbReference>
<feature type="compositionally biased region" description="Low complexity" evidence="1">
    <location>
        <begin position="123"/>
        <end position="136"/>
    </location>
</feature>
<keyword evidence="3" id="KW-1185">Reference proteome</keyword>
<feature type="region of interest" description="Disordered" evidence="1">
    <location>
        <begin position="111"/>
        <end position="192"/>
    </location>
</feature>
<dbReference type="EMBL" id="JAKUCV010003091">
    <property type="protein sequence ID" value="KAJ4840222.1"/>
    <property type="molecule type" value="Genomic_DNA"/>
</dbReference>
<gene>
    <name evidence="2" type="ORF">Tsubulata_007504</name>
</gene>
<proteinExistence type="predicted"/>